<organism evidence="2 3">
    <name type="scientific">Asticcacaulis aquaticus</name>
    <dbReference type="NCBI Taxonomy" id="2984212"/>
    <lineage>
        <taxon>Bacteria</taxon>
        <taxon>Pseudomonadati</taxon>
        <taxon>Pseudomonadota</taxon>
        <taxon>Alphaproteobacteria</taxon>
        <taxon>Caulobacterales</taxon>
        <taxon>Caulobacteraceae</taxon>
        <taxon>Asticcacaulis</taxon>
    </lineage>
</organism>
<evidence type="ECO:0000256" key="1">
    <source>
        <dbReference type="SAM" id="MobiDB-lite"/>
    </source>
</evidence>
<protein>
    <submittedName>
        <fullName evidence="2">Uncharacterized protein</fullName>
    </submittedName>
</protein>
<evidence type="ECO:0000313" key="3">
    <source>
        <dbReference type="Proteomes" id="UP001214854"/>
    </source>
</evidence>
<gene>
    <name evidence="2" type="ORF">PQU92_08050</name>
</gene>
<proteinExistence type="predicted"/>
<comment type="caution">
    <text evidence="2">The sequence shown here is derived from an EMBL/GenBank/DDBJ whole genome shotgun (WGS) entry which is preliminary data.</text>
</comment>
<name>A0ABT5HUU7_9CAUL</name>
<dbReference type="EMBL" id="JAQQKX010000005">
    <property type="protein sequence ID" value="MDC7683226.1"/>
    <property type="molecule type" value="Genomic_DNA"/>
</dbReference>
<reference evidence="2 3" key="1">
    <citation type="submission" date="2023-01" db="EMBL/GenBank/DDBJ databases">
        <title>Novel species of the genus Asticcacaulis isolated from rivers.</title>
        <authorList>
            <person name="Lu H."/>
        </authorList>
    </citation>
    <scope>NUCLEOTIDE SEQUENCE [LARGE SCALE GENOMIC DNA]</scope>
    <source>
        <strain evidence="2 3">BYS171W</strain>
    </source>
</reference>
<evidence type="ECO:0000313" key="2">
    <source>
        <dbReference type="EMBL" id="MDC7683226.1"/>
    </source>
</evidence>
<dbReference type="RefSeq" id="WP_272747701.1">
    <property type="nucleotide sequence ID" value="NZ_JAQQKX010000005.1"/>
</dbReference>
<accession>A0ABT5HUU7</accession>
<sequence>MLAKPLHPNKTIHRNVDLEPVETPADKQPNAESAASGLGADPVNERADR</sequence>
<dbReference type="Proteomes" id="UP001214854">
    <property type="component" value="Unassembled WGS sequence"/>
</dbReference>
<keyword evidence="3" id="KW-1185">Reference proteome</keyword>
<feature type="region of interest" description="Disordered" evidence="1">
    <location>
        <begin position="1"/>
        <end position="49"/>
    </location>
</feature>